<dbReference type="AlphaFoldDB" id="A0A3D4V3N0"/>
<sequence length="263" mass="29030">MNRPFVLAAAIVAWCAVLAATRVPPQDDAFTVASYNIRHGRGMDGVVDLHRTGEAIARLGADVVALQEVDRNVERSGRVDEPRVLGEQLSMSHAFGAFMPYQGGEYGMAIVSRLPIRRSQALRLPDGNEPRVALLAELELPSGARVLVVNVHFDWVGNDTLRYAQVKALGAVLDTVRLPVILLGDFNDQPASRTLQHWQPRFRVAAKPESDRFTFSSTEPKQEIDHILLAPARAWGEATVRVITDPITSDHRPIVAQLRLLKP</sequence>
<dbReference type="InterPro" id="IPR051916">
    <property type="entry name" value="GPI-anchor_lipid_remodeler"/>
</dbReference>
<dbReference type="InterPro" id="IPR036691">
    <property type="entry name" value="Endo/exonu/phosph_ase_sf"/>
</dbReference>
<dbReference type="SUPFAM" id="SSF56219">
    <property type="entry name" value="DNase I-like"/>
    <property type="match status" value="1"/>
</dbReference>
<dbReference type="PANTHER" id="PTHR14859:SF15">
    <property type="entry name" value="ENDONUCLEASE_EXONUCLEASE_PHOSPHATASE DOMAIN-CONTAINING PROTEIN"/>
    <property type="match status" value="1"/>
</dbReference>
<feature type="signal peptide" evidence="1">
    <location>
        <begin position="1"/>
        <end position="19"/>
    </location>
</feature>
<feature type="domain" description="Endonuclease/exonuclease/phosphatase" evidence="2">
    <location>
        <begin position="33"/>
        <end position="251"/>
    </location>
</feature>
<dbReference type="InterPro" id="IPR005135">
    <property type="entry name" value="Endo/exonuclease/phosphatase"/>
</dbReference>
<evidence type="ECO:0000313" key="3">
    <source>
        <dbReference type="EMBL" id="HCT55713.1"/>
    </source>
</evidence>
<dbReference type="Proteomes" id="UP000264071">
    <property type="component" value="Unassembled WGS sequence"/>
</dbReference>
<feature type="chain" id="PRO_5017729516" evidence="1">
    <location>
        <begin position="20"/>
        <end position="263"/>
    </location>
</feature>
<evidence type="ECO:0000259" key="2">
    <source>
        <dbReference type="Pfam" id="PF03372"/>
    </source>
</evidence>
<reference evidence="3 4" key="1">
    <citation type="journal article" date="2018" name="Nat. Biotechnol.">
        <title>A standardized bacterial taxonomy based on genome phylogeny substantially revises the tree of life.</title>
        <authorList>
            <person name="Parks D.H."/>
            <person name="Chuvochina M."/>
            <person name="Waite D.W."/>
            <person name="Rinke C."/>
            <person name="Skarshewski A."/>
            <person name="Chaumeil P.A."/>
            <person name="Hugenholtz P."/>
        </authorList>
    </citation>
    <scope>NUCLEOTIDE SEQUENCE [LARGE SCALE GENOMIC DNA]</scope>
    <source>
        <strain evidence="3">UBA8844</strain>
    </source>
</reference>
<protein>
    <submittedName>
        <fullName evidence="3">Metallophosphoesterase</fullName>
    </submittedName>
</protein>
<dbReference type="GO" id="GO:0006506">
    <property type="term" value="P:GPI anchor biosynthetic process"/>
    <property type="evidence" value="ECO:0007669"/>
    <property type="project" value="TreeGrafter"/>
</dbReference>
<dbReference type="EMBL" id="DPIY01000001">
    <property type="protein sequence ID" value="HCT55713.1"/>
    <property type="molecule type" value="Genomic_DNA"/>
</dbReference>
<proteinExistence type="predicted"/>
<dbReference type="Pfam" id="PF03372">
    <property type="entry name" value="Exo_endo_phos"/>
    <property type="match status" value="1"/>
</dbReference>
<gene>
    <name evidence="3" type="ORF">DGD08_00725</name>
</gene>
<dbReference type="GO" id="GO:0016020">
    <property type="term" value="C:membrane"/>
    <property type="evidence" value="ECO:0007669"/>
    <property type="project" value="GOC"/>
</dbReference>
<evidence type="ECO:0000313" key="4">
    <source>
        <dbReference type="Proteomes" id="UP000264071"/>
    </source>
</evidence>
<keyword evidence="1" id="KW-0732">Signal</keyword>
<name>A0A3D4V3N0_9BACT</name>
<dbReference type="GO" id="GO:0003824">
    <property type="term" value="F:catalytic activity"/>
    <property type="evidence" value="ECO:0007669"/>
    <property type="project" value="InterPro"/>
</dbReference>
<dbReference type="Gene3D" id="3.60.10.10">
    <property type="entry name" value="Endonuclease/exonuclease/phosphatase"/>
    <property type="match status" value="1"/>
</dbReference>
<comment type="caution">
    <text evidence="3">The sequence shown here is derived from an EMBL/GenBank/DDBJ whole genome shotgun (WGS) entry which is preliminary data.</text>
</comment>
<accession>A0A3D4V3N0</accession>
<dbReference type="PANTHER" id="PTHR14859">
    <property type="entry name" value="CALCOFLUOR WHITE HYPERSENSITIVE PROTEIN PRECURSOR"/>
    <property type="match status" value="1"/>
</dbReference>
<evidence type="ECO:0000256" key="1">
    <source>
        <dbReference type="SAM" id="SignalP"/>
    </source>
</evidence>
<organism evidence="3 4">
    <name type="scientific">Gemmatimonas aurantiaca</name>
    <dbReference type="NCBI Taxonomy" id="173480"/>
    <lineage>
        <taxon>Bacteria</taxon>
        <taxon>Pseudomonadati</taxon>
        <taxon>Gemmatimonadota</taxon>
        <taxon>Gemmatimonadia</taxon>
        <taxon>Gemmatimonadales</taxon>
        <taxon>Gemmatimonadaceae</taxon>
        <taxon>Gemmatimonas</taxon>
    </lineage>
</organism>